<sequence>MLSPRGCGAQEDAEPNADDEPKAPVENVMGARHMQAQKRCASDETEALQAEHGDSCRNCAPDGDVEVLAGGCGGWKGPALAA</sequence>
<reference evidence="2" key="1">
    <citation type="submission" date="2023-08" db="EMBL/GenBank/DDBJ databases">
        <title>Reference Genome Resource for the Citrus Pathogen Phytophthora citrophthora.</title>
        <authorList>
            <person name="Moller H."/>
            <person name="Coetzee B."/>
            <person name="Rose L.J."/>
            <person name="Van Niekerk J.M."/>
        </authorList>
    </citation>
    <scope>NUCLEOTIDE SEQUENCE</scope>
    <source>
        <strain evidence="2">STE-U-9442</strain>
    </source>
</reference>
<dbReference type="Proteomes" id="UP001259832">
    <property type="component" value="Unassembled WGS sequence"/>
</dbReference>
<accession>A0AAD9LIW1</accession>
<dbReference type="EMBL" id="JASMQC010000019">
    <property type="protein sequence ID" value="KAK1937926.1"/>
    <property type="molecule type" value="Genomic_DNA"/>
</dbReference>
<evidence type="ECO:0000313" key="2">
    <source>
        <dbReference type="EMBL" id="KAK1937926.1"/>
    </source>
</evidence>
<proteinExistence type="predicted"/>
<name>A0AAD9LIW1_9STRA</name>
<comment type="caution">
    <text evidence="2">The sequence shown here is derived from an EMBL/GenBank/DDBJ whole genome shotgun (WGS) entry which is preliminary data.</text>
</comment>
<keyword evidence="3" id="KW-1185">Reference proteome</keyword>
<evidence type="ECO:0000256" key="1">
    <source>
        <dbReference type="SAM" id="MobiDB-lite"/>
    </source>
</evidence>
<organism evidence="2 3">
    <name type="scientific">Phytophthora citrophthora</name>
    <dbReference type="NCBI Taxonomy" id="4793"/>
    <lineage>
        <taxon>Eukaryota</taxon>
        <taxon>Sar</taxon>
        <taxon>Stramenopiles</taxon>
        <taxon>Oomycota</taxon>
        <taxon>Peronosporomycetes</taxon>
        <taxon>Peronosporales</taxon>
        <taxon>Peronosporaceae</taxon>
        <taxon>Phytophthora</taxon>
    </lineage>
</organism>
<gene>
    <name evidence="2" type="ORF">P3T76_009663</name>
</gene>
<dbReference type="AlphaFoldDB" id="A0AAD9LIW1"/>
<feature type="region of interest" description="Disordered" evidence="1">
    <location>
        <begin position="1"/>
        <end position="24"/>
    </location>
</feature>
<protein>
    <submittedName>
        <fullName evidence="2">Uncharacterized protein</fullName>
    </submittedName>
</protein>
<evidence type="ECO:0000313" key="3">
    <source>
        <dbReference type="Proteomes" id="UP001259832"/>
    </source>
</evidence>